<proteinExistence type="predicted"/>
<gene>
    <name evidence="2" type="ORF">ANCCAN_25890</name>
</gene>
<comment type="caution">
    <text evidence="2">The sequence shown here is derived from an EMBL/GenBank/DDBJ whole genome shotgun (WGS) entry which is preliminary data.</text>
</comment>
<accession>A0A368FDU9</accession>
<evidence type="ECO:0000256" key="1">
    <source>
        <dbReference type="SAM" id="SignalP"/>
    </source>
</evidence>
<feature type="signal peptide" evidence="1">
    <location>
        <begin position="1"/>
        <end position="22"/>
    </location>
</feature>
<organism evidence="2 3">
    <name type="scientific">Ancylostoma caninum</name>
    <name type="common">Dog hookworm</name>
    <dbReference type="NCBI Taxonomy" id="29170"/>
    <lineage>
        <taxon>Eukaryota</taxon>
        <taxon>Metazoa</taxon>
        <taxon>Ecdysozoa</taxon>
        <taxon>Nematoda</taxon>
        <taxon>Chromadorea</taxon>
        <taxon>Rhabditida</taxon>
        <taxon>Rhabditina</taxon>
        <taxon>Rhabditomorpha</taxon>
        <taxon>Strongyloidea</taxon>
        <taxon>Ancylostomatidae</taxon>
        <taxon>Ancylostomatinae</taxon>
        <taxon>Ancylostoma</taxon>
    </lineage>
</organism>
<name>A0A368FDU9_ANCCA</name>
<dbReference type="AlphaFoldDB" id="A0A368FDU9"/>
<protein>
    <submittedName>
        <fullName evidence="2">Uncharacterized protein</fullName>
    </submittedName>
</protein>
<dbReference type="Proteomes" id="UP000252519">
    <property type="component" value="Unassembled WGS sequence"/>
</dbReference>
<dbReference type="EMBL" id="JOJR01002675">
    <property type="protein sequence ID" value="RCN28367.1"/>
    <property type="molecule type" value="Genomic_DNA"/>
</dbReference>
<keyword evidence="3" id="KW-1185">Reference proteome</keyword>
<feature type="chain" id="PRO_5016612162" evidence="1">
    <location>
        <begin position="23"/>
        <end position="56"/>
    </location>
</feature>
<sequence length="56" mass="6381">MRAGIVLSLSWLISAYVHYVDGSQFAGDAEIHDKGHIKQHLEDKIEIGEMTEEQQR</sequence>
<evidence type="ECO:0000313" key="3">
    <source>
        <dbReference type="Proteomes" id="UP000252519"/>
    </source>
</evidence>
<dbReference type="OrthoDB" id="289247at2759"/>
<dbReference type="STRING" id="29170.A0A368FDU9"/>
<evidence type="ECO:0000313" key="2">
    <source>
        <dbReference type="EMBL" id="RCN28367.1"/>
    </source>
</evidence>
<reference evidence="2 3" key="1">
    <citation type="submission" date="2014-10" db="EMBL/GenBank/DDBJ databases">
        <title>Draft genome of the hookworm Ancylostoma caninum.</title>
        <authorList>
            <person name="Mitreva M."/>
        </authorList>
    </citation>
    <scope>NUCLEOTIDE SEQUENCE [LARGE SCALE GENOMIC DNA]</scope>
    <source>
        <strain evidence="2 3">Baltimore</strain>
    </source>
</reference>
<keyword evidence="1" id="KW-0732">Signal</keyword>